<sequence length="75" mass="8768">MLVVRNDNHYDCIDDFMLESLIKSKEIVKFKRNTEWVKAEEAQIRGNKPGRVFNSNNKLAINDSIFVRADRNAIK</sequence>
<comment type="caution">
    <text evidence="1">The sequence shown here is derived from an EMBL/GenBank/DDBJ whole genome shotgun (WGS) entry which is preliminary data.</text>
</comment>
<proteinExistence type="predicted"/>
<accession>A0A0W8FRT1</accession>
<dbReference type="InterPro" id="IPR054686">
    <property type="entry name" value="GSU3473-like"/>
</dbReference>
<reference evidence="1" key="1">
    <citation type="journal article" date="2015" name="Proc. Natl. Acad. Sci. U.S.A.">
        <title>Networks of energetic and metabolic interactions define dynamics in microbial communities.</title>
        <authorList>
            <person name="Embree M."/>
            <person name="Liu J.K."/>
            <person name="Al-Bassam M.M."/>
            <person name="Zengler K."/>
        </authorList>
    </citation>
    <scope>NUCLEOTIDE SEQUENCE</scope>
</reference>
<evidence type="ECO:0000313" key="1">
    <source>
        <dbReference type="EMBL" id="KUG23532.1"/>
    </source>
</evidence>
<dbReference type="NCBIfam" id="NF045719">
    <property type="entry name" value="GSU3473_fam"/>
    <property type="match status" value="1"/>
</dbReference>
<protein>
    <submittedName>
        <fullName evidence="1">Uncharacterized protein</fullName>
    </submittedName>
</protein>
<name>A0A0W8FRT1_9ZZZZ</name>
<dbReference type="AlphaFoldDB" id="A0A0W8FRT1"/>
<gene>
    <name evidence="1" type="ORF">ASZ90_006678</name>
</gene>
<organism evidence="1">
    <name type="scientific">hydrocarbon metagenome</name>
    <dbReference type="NCBI Taxonomy" id="938273"/>
    <lineage>
        <taxon>unclassified sequences</taxon>
        <taxon>metagenomes</taxon>
        <taxon>ecological metagenomes</taxon>
    </lineage>
</organism>
<dbReference type="EMBL" id="LNQE01000900">
    <property type="protein sequence ID" value="KUG23532.1"/>
    <property type="molecule type" value="Genomic_DNA"/>
</dbReference>